<dbReference type="EMBL" id="GL380187">
    <property type="protein sequence ID" value="EGT49973.1"/>
    <property type="molecule type" value="Genomic_DNA"/>
</dbReference>
<evidence type="ECO:0000313" key="1">
    <source>
        <dbReference type="EMBL" id="EGT49973.1"/>
    </source>
</evidence>
<accession>G0PAR4</accession>
<gene>
    <name evidence="1" type="ORF">CAEBREN_17892</name>
</gene>
<proteinExistence type="predicted"/>
<dbReference type="AlphaFoldDB" id="G0PAR4"/>
<dbReference type="HOGENOM" id="CLU_3406688_0_0_1"/>
<dbReference type="InParanoid" id="G0PAR4"/>
<organism evidence="2">
    <name type="scientific">Caenorhabditis brenneri</name>
    <name type="common">Nematode worm</name>
    <dbReference type="NCBI Taxonomy" id="135651"/>
    <lineage>
        <taxon>Eukaryota</taxon>
        <taxon>Metazoa</taxon>
        <taxon>Ecdysozoa</taxon>
        <taxon>Nematoda</taxon>
        <taxon>Chromadorea</taxon>
        <taxon>Rhabditida</taxon>
        <taxon>Rhabditina</taxon>
        <taxon>Rhabditomorpha</taxon>
        <taxon>Rhabditoidea</taxon>
        <taxon>Rhabditidae</taxon>
        <taxon>Peloderinae</taxon>
        <taxon>Caenorhabditis</taxon>
    </lineage>
</organism>
<name>G0PAR4_CAEBE</name>
<protein>
    <submittedName>
        <fullName evidence="1">Uncharacterized protein</fullName>
    </submittedName>
</protein>
<dbReference type="Proteomes" id="UP000008068">
    <property type="component" value="Unassembled WGS sequence"/>
</dbReference>
<evidence type="ECO:0000313" key="2">
    <source>
        <dbReference type="Proteomes" id="UP000008068"/>
    </source>
</evidence>
<keyword evidence="2" id="KW-1185">Reference proteome</keyword>
<reference evidence="2" key="1">
    <citation type="submission" date="2011-07" db="EMBL/GenBank/DDBJ databases">
        <authorList>
            <consortium name="Caenorhabditis brenneri Sequencing and Analysis Consortium"/>
            <person name="Wilson R.K."/>
        </authorList>
    </citation>
    <scope>NUCLEOTIDE SEQUENCE [LARGE SCALE GENOMIC DNA]</scope>
    <source>
        <strain evidence="2">PB2801</strain>
    </source>
</reference>
<sequence length="30" mass="3723">MCRYCFRGFRRIDSRTSFLLHKTSRFTSLH</sequence>